<keyword evidence="2" id="KW-1185">Reference proteome</keyword>
<organism evidence="1 2">
    <name type="scientific">Populus trichocarpa</name>
    <name type="common">Western balsam poplar</name>
    <name type="synonym">Populus balsamifera subsp. trichocarpa</name>
    <dbReference type="NCBI Taxonomy" id="3694"/>
    <lineage>
        <taxon>Eukaryota</taxon>
        <taxon>Viridiplantae</taxon>
        <taxon>Streptophyta</taxon>
        <taxon>Embryophyta</taxon>
        <taxon>Tracheophyta</taxon>
        <taxon>Spermatophyta</taxon>
        <taxon>Magnoliopsida</taxon>
        <taxon>eudicotyledons</taxon>
        <taxon>Gunneridae</taxon>
        <taxon>Pentapetalae</taxon>
        <taxon>rosids</taxon>
        <taxon>fabids</taxon>
        <taxon>Malpighiales</taxon>
        <taxon>Salicaceae</taxon>
        <taxon>Saliceae</taxon>
        <taxon>Populus</taxon>
    </lineage>
</organism>
<reference evidence="1 2" key="1">
    <citation type="journal article" date="2006" name="Science">
        <title>The genome of black cottonwood, Populus trichocarpa (Torr. &amp; Gray).</title>
        <authorList>
            <person name="Tuskan G.A."/>
            <person name="Difazio S."/>
            <person name="Jansson S."/>
            <person name="Bohlmann J."/>
            <person name="Grigoriev I."/>
            <person name="Hellsten U."/>
            <person name="Putnam N."/>
            <person name="Ralph S."/>
            <person name="Rombauts S."/>
            <person name="Salamov A."/>
            <person name="Schein J."/>
            <person name="Sterck L."/>
            <person name="Aerts A."/>
            <person name="Bhalerao R.R."/>
            <person name="Bhalerao R.P."/>
            <person name="Blaudez D."/>
            <person name="Boerjan W."/>
            <person name="Brun A."/>
            <person name="Brunner A."/>
            <person name="Busov V."/>
            <person name="Campbell M."/>
            <person name="Carlson J."/>
            <person name="Chalot M."/>
            <person name="Chapman J."/>
            <person name="Chen G.L."/>
            <person name="Cooper D."/>
            <person name="Coutinho P.M."/>
            <person name="Couturier J."/>
            <person name="Covert S."/>
            <person name="Cronk Q."/>
            <person name="Cunningham R."/>
            <person name="Davis J."/>
            <person name="Degroeve S."/>
            <person name="Dejardin A."/>
            <person name="Depamphilis C."/>
            <person name="Detter J."/>
            <person name="Dirks B."/>
            <person name="Dubchak I."/>
            <person name="Duplessis S."/>
            <person name="Ehlting J."/>
            <person name="Ellis B."/>
            <person name="Gendler K."/>
            <person name="Goodstein D."/>
            <person name="Gribskov M."/>
            <person name="Grimwood J."/>
            <person name="Groover A."/>
            <person name="Gunter L."/>
            <person name="Hamberger B."/>
            <person name="Heinze B."/>
            <person name="Helariutta Y."/>
            <person name="Henrissat B."/>
            <person name="Holligan D."/>
            <person name="Holt R."/>
            <person name="Huang W."/>
            <person name="Islam-Faridi N."/>
            <person name="Jones S."/>
            <person name="Jones-Rhoades M."/>
            <person name="Jorgensen R."/>
            <person name="Joshi C."/>
            <person name="Kangasjarvi J."/>
            <person name="Karlsson J."/>
            <person name="Kelleher C."/>
            <person name="Kirkpatrick R."/>
            <person name="Kirst M."/>
            <person name="Kohler A."/>
            <person name="Kalluri U."/>
            <person name="Larimer F."/>
            <person name="Leebens-Mack J."/>
            <person name="Leple J.C."/>
            <person name="Locascio P."/>
            <person name="Lou Y."/>
            <person name="Lucas S."/>
            <person name="Martin F."/>
            <person name="Montanini B."/>
            <person name="Napoli C."/>
            <person name="Nelson D.R."/>
            <person name="Nelson C."/>
            <person name="Nieminen K."/>
            <person name="Nilsson O."/>
            <person name="Pereda V."/>
            <person name="Peter G."/>
            <person name="Philippe R."/>
            <person name="Pilate G."/>
            <person name="Poliakov A."/>
            <person name="Razumovskaya J."/>
            <person name="Richardson P."/>
            <person name="Rinaldi C."/>
            <person name="Ritland K."/>
            <person name="Rouze P."/>
            <person name="Ryaboy D."/>
            <person name="Schmutz J."/>
            <person name="Schrader J."/>
            <person name="Segerman B."/>
            <person name="Shin H."/>
            <person name="Siddiqui A."/>
            <person name="Sterky F."/>
            <person name="Terry A."/>
            <person name="Tsai C.J."/>
            <person name="Uberbacher E."/>
            <person name="Unneberg P."/>
            <person name="Vahala J."/>
            <person name="Wall K."/>
            <person name="Wessler S."/>
            <person name="Yang G."/>
            <person name="Yin T."/>
            <person name="Douglas C."/>
            <person name="Marra M."/>
            <person name="Sandberg G."/>
            <person name="Van de Peer Y."/>
            <person name="Rokhsar D."/>
        </authorList>
    </citation>
    <scope>NUCLEOTIDE SEQUENCE [LARGE SCALE GENOMIC DNA]</scope>
    <source>
        <strain evidence="2">cv. Nisqually</strain>
    </source>
</reference>
<protein>
    <submittedName>
        <fullName evidence="1">Uncharacterized protein</fullName>
    </submittedName>
</protein>
<name>A0ACC0SZW2_POPTR</name>
<accession>A0ACC0SZW2</accession>
<proteinExistence type="predicted"/>
<gene>
    <name evidence="1" type="ORF">POPTR_005G138400v4</name>
</gene>
<dbReference type="EMBL" id="CM009294">
    <property type="protein sequence ID" value="KAI9394757.1"/>
    <property type="molecule type" value="Genomic_DNA"/>
</dbReference>
<evidence type="ECO:0000313" key="2">
    <source>
        <dbReference type="Proteomes" id="UP000006729"/>
    </source>
</evidence>
<sequence length="363" mass="40658">MQWYAFHKEQPGGMDGPRGKKDRLLKIFEGWCDNVIDLILATDEDAILRRDIYDREPILTWGRGRVTLLGDSVHAMQPNMGQGGCMAIEDSYQLALELDKAWKQSVESGTSVDVISSLRSYENARRLRVAIIHGMARMAAIMASTYKAYLGVGLGPLSFLTKFRIPHPGRVGGRFFVDIAMPVMLNWVLGGNSSKLEGRSLSCRLSDKASDQLRRWFEDDDALERALDGEWFLLPCGNEAVASQPIGLSRDENKPCVVGSVSHDDFPGMSIVIPAPEVSEMHARISCKNGAFYLIDLRSEHGTFITDNEGRRYRATPNFPARFHPSDMIEFGSDKKATFRVKVMRSPPKISEKKEESQVLRSV</sequence>
<dbReference type="Proteomes" id="UP000006729">
    <property type="component" value="Chromosome 5"/>
</dbReference>
<comment type="caution">
    <text evidence="1">The sequence shown here is derived from an EMBL/GenBank/DDBJ whole genome shotgun (WGS) entry which is preliminary data.</text>
</comment>
<evidence type="ECO:0000313" key="1">
    <source>
        <dbReference type="EMBL" id="KAI9394757.1"/>
    </source>
</evidence>